<dbReference type="RefSeq" id="WP_183089546.1">
    <property type="nucleotide sequence ID" value="NZ_JACJUD010000004.1"/>
</dbReference>
<comment type="caution">
    <text evidence="3">The sequence shown here is derived from an EMBL/GenBank/DDBJ whole genome shotgun (WGS) entry which is preliminary data.</text>
</comment>
<feature type="transmembrane region" description="Helical" evidence="1">
    <location>
        <begin position="106"/>
        <end position="128"/>
    </location>
</feature>
<accession>A0A7W4QAM4</accession>
<keyword evidence="1" id="KW-1133">Transmembrane helix</keyword>
<organism evidence="3 4">
    <name type="scientific">Aquipseudomonas ullengensis</name>
    <dbReference type="NCBI Taxonomy" id="2759166"/>
    <lineage>
        <taxon>Bacteria</taxon>
        <taxon>Pseudomonadati</taxon>
        <taxon>Pseudomonadota</taxon>
        <taxon>Gammaproteobacteria</taxon>
        <taxon>Pseudomonadales</taxon>
        <taxon>Pseudomonadaceae</taxon>
        <taxon>Aquipseudomonas</taxon>
    </lineage>
</organism>
<keyword evidence="1" id="KW-0472">Membrane</keyword>
<reference evidence="3 4" key="1">
    <citation type="submission" date="2020-08" db="EMBL/GenBank/DDBJ databases">
        <authorList>
            <person name="Kim C.M."/>
        </authorList>
    </citation>
    <scope>NUCLEOTIDE SEQUENCE [LARGE SCALE GENOMIC DNA]</scope>
    <source>
        <strain evidence="3 4">UL070</strain>
    </source>
</reference>
<protein>
    <submittedName>
        <fullName evidence="3">PACE efflux transporter</fullName>
    </submittedName>
</protein>
<feature type="transmembrane region" description="Helical" evidence="1">
    <location>
        <begin position="12"/>
        <end position="30"/>
    </location>
</feature>
<proteinExistence type="predicted"/>
<gene>
    <name evidence="3" type="ORF">H3H51_13340</name>
</gene>
<feature type="transmembrane region" description="Helical" evidence="1">
    <location>
        <begin position="80"/>
        <end position="100"/>
    </location>
</feature>
<feature type="domain" description="Chlorhexidine efflux transporter" evidence="2">
    <location>
        <begin position="3"/>
        <end position="65"/>
    </location>
</feature>
<dbReference type="EMBL" id="JACJUD010000004">
    <property type="protein sequence ID" value="MBB2496007.1"/>
    <property type="molecule type" value="Genomic_DNA"/>
</dbReference>
<feature type="domain" description="Chlorhexidine efflux transporter" evidence="2">
    <location>
        <begin position="71"/>
        <end position="133"/>
    </location>
</feature>
<evidence type="ECO:0000256" key="1">
    <source>
        <dbReference type="SAM" id="Phobius"/>
    </source>
</evidence>
<evidence type="ECO:0000313" key="3">
    <source>
        <dbReference type="EMBL" id="MBB2496007.1"/>
    </source>
</evidence>
<feature type="transmembrane region" description="Helical" evidence="1">
    <location>
        <begin position="36"/>
        <end position="59"/>
    </location>
</feature>
<evidence type="ECO:0000313" key="4">
    <source>
        <dbReference type="Proteomes" id="UP000542720"/>
    </source>
</evidence>
<evidence type="ECO:0000259" key="2">
    <source>
        <dbReference type="Pfam" id="PF05232"/>
    </source>
</evidence>
<keyword evidence="4" id="KW-1185">Reference proteome</keyword>
<dbReference type="InterPro" id="IPR007896">
    <property type="entry name" value="BTP_bacteria"/>
</dbReference>
<name>A0A7W4QAM4_9GAMM</name>
<dbReference type="Proteomes" id="UP000542720">
    <property type="component" value="Unassembled WGS sequence"/>
</dbReference>
<dbReference type="AlphaFoldDB" id="A0A7W4QAM4"/>
<keyword evidence="1" id="KW-0812">Transmembrane</keyword>
<dbReference type="Pfam" id="PF05232">
    <property type="entry name" value="BTP"/>
    <property type="match status" value="2"/>
</dbReference>
<dbReference type="InterPro" id="IPR058208">
    <property type="entry name" value="PACE"/>
</dbReference>
<sequence>MQGAKRKVVQAVLYELIGALFVSPVIALAFDESLAYSGALALLLSLSALVWNMLFNGLFEHWEARQVERTRGLKRRMLHAAGFEGGLALLLVPLMAWWLGITWAEAFVADLGLLVFFFFYAFAFQWAFDRLFDVPDSAKELPLCPANG</sequence>
<dbReference type="NCBIfam" id="NF033664">
    <property type="entry name" value="PACE_transport"/>
    <property type="match status" value="1"/>
</dbReference>